<keyword evidence="2" id="KW-1185">Reference proteome</keyword>
<evidence type="ECO:0000313" key="2">
    <source>
        <dbReference type="Proteomes" id="UP001732700"/>
    </source>
</evidence>
<protein>
    <submittedName>
        <fullName evidence="1">Uncharacterized protein</fullName>
    </submittedName>
</protein>
<proteinExistence type="predicted"/>
<dbReference type="Proteomes" id="UP001732700">
    <property type="component" value="Chromosome 3A"/>
</dbReference>
<name>A0ACD5VHP9_AVESA</name>
<dbReference type="EnsemblPlants" id="AVESA.00010b.r2.3AG0424540.1">
    <property type="protein sequence ID" value="AVESA.00010b.r2.3AG0424540.1.CDS"/>
    <property type="gene ID" value="AVESA.00010b.r2.3AG0424540"/>
</dbReference>
<accession>A0ACD5VHP9</accession>
<sequence length="647" mass="71629">MDDACAVCAEPLEWVAYGTCGHREVCSACVARLRFVLRDQRCCICMTHCPAVFATKALGDRTKVISDFSALPAVAGEGKVGEYWYHEGTQVWFDDVENYRTVRAMCQISCTVCKDSTSNNGKKGGSKASKAKHKKKIGSIEQLKTHLFDQHHLYMCDLCLDGRKVFSCEQKLYTRSQLNKHIKNGDPDVDGSKFERRGFVGHPMCEFCKIPFYGKNELFTHVTREHFSCHICQRQQRGQDYFMNYDELEMHFRSDHFFCEDRECLEKKFIVFQSEPELKRHNTVEHRESKPHAKRTATFKVSSSHNCEILGRGSGNQVASVPAPLRSSSGQASQAGQSSGTNRVVQQPYSSLLSRQEVPGARIGSGFKEVSSPPISEQSRYTPALSQSSRTAASIRDEEFPPLSGTSNMSPALTQQRVRKVAENTHAAGLRQQCKGIVNLHHSVEIQFPENTALIPSGSRRSPNCPPTPNTSPNISGSLSLTAAENERRTANNLLVERVQAELGMDQDRYAMFKEISGEYLQGVINAPSYLSYVEQFGLSHLILEMARLLPDPRKQKELADAYYANLRLTSLQGNGGGGTVSSRRNKGKGKLADAAKTTSAAWVSLEDKLQGGDSGVLLREGCGATMKKGGLQSHGGHRLSLSKAKK</sequence>
<evidence type="ECO:0000313" key="1">
    <source>
        <dbReference type="EnsemblPlants" id="AVESA.00010b.r2.3AG0424540.1.CDS"/>
    </source>
</evidence>
<organism evidence="1 2">
    <name type="scientific">Avena sativa</name>
    <name type="common">Oat</name>
    <dbReference type="NCBI Taxonomy" id="4498"/>
    <lineage>
        <taxon>Eukaryota</taxon>
        <taxon>Viridiplantae</taxon>
        <taxon>Streptophyta</taxon>
        <taxon>Embryophyta</taxon>
        <taxon>Tracheophyta</taxon>
        <taxon>Spermatophyta</taxon>
        <taxon>Magnoliopsida</taxon>
        <taxon>Liliopsida</taxon>
        <taxon>Poales</taxon>
        <taxon>Poaceae</taxon>
        <taxon>BOP clade</taxon>
        <taxon>Pooideae</taxon>
        <taxon>Poodae</taxon>
        <taxon>Poeae</taxon>
        <taxon>Poeae Chloroplast Group 1 (Aveneae type)</taxon>
        <taxon>Aveninae</taxon>
        <taxon>Avena</taxon>
    </lineage>
</organism>
<reference evidence="1" key="2">
    <citation type="submission" date="2025-09" db="UniProtKB">
        <authorList>
            <consortium name="EnsemblPlants"/>
        </authorList>
    </citation>
    <scope>IDENTIFICATION</scope>
</reference>
<reference evidence="1" key="1">
    <citation type="submission" date="2021-05" db="EMBL/GenBank/DDBJ databases">
        <authorList>
            <person name="Scholz U."/>
            <person name="Mascher M."/>
            <person name="Fiebig A."/>
        </authorList>
    </citation>
    <scope>NUCLEOTIDE SEQUENCE [LARGE SCALE GENOMIC DNA]</scope>
</reference>